<proteinExistence type="predicted"/>
<evidence type="ECO:0000313" key="2">
    <source>
        <dbReference type="Proteomes" id="UP001183202"/>
    </source>
</evidence>
<dbReference type="RefSeq" id="WP_311560121.1">
    <property type="nucleotide sequence ID" value="NZ_JAVREJ010000037.1"/>
</dbReference>
<accession>A0ABU2NJK7</accession>
<name>A0ABU2NJK7_9PSEU</name>
<gene>
    <name evidence="1" type="ORF">RM445_29365</name>
</gene>
<dbReference type="Proteomes" id="UP001183202">
    <property type="component" value="Unassembled WGS sequence"/>
</dbReference>
<organism evidence="1 2">
    <name type="scientific">Pseudonocardia charpentierae</name>
    <dbReference type="NCBI Taxonomy" id="3075545"/>
    <lineage>
        <taxon>Bacteria</taxon>
        <taxon>Bacillati</taxon>
        <taxon>Actinomycetota</taxon>
        <taxon>Actinomycetes</taxon>
        <taxon>Pseudonocardiales</taxon>
        <taxon>Pseudonocardiaceae</taxon>
        <taxon>Pseudonocardia</taxon>
    </lineage>
</organism>
<comment type="caution">
    <text evidence="1">The sequence shown here is derived from an EMBL/GenBank/DDBJ whole genome shotgun (WGS) entry which is preliminary data.</text>
</comment>
<reference evidence="2" key="1">
    <citation type="submission" date="2023-07" db="EMBL/GenBank/DDBJ databases">
        <title>30 novel species of actinomycetes from the DSMZ collection.</title>
        <authorList>
            <person name="Nouioui I."/>
        </authorList>
    </citation>
    <scope>NUCLEOTIDE SEQUENCE [LARGE SCALE GENOMIC DNA]</scope>
    <source>
        <strain evidence="2">DSM 45834</strain>
    </source>
</reference>
<dbReference type="EMBL" id="JAVREJ010000037">
    <property type="protein sequence ID" value="MDT0353608.1"/>
    <property type="molecule type" value="Genomic_DNA"/>
</dbReference>
<protein>
    <submittedName>
        <fullName evidence="1">Uncharacterized protein</fullName>
    </submittedName>
</protein>
<keyword evidence="2" id="KW-1185">Reference proteome</keyword>
<sequence length="119" mass="12539">MTEPEYASFDDEAVSKTLEAARQPYEGTDLTAVTEISPAVSAGLELRAQCITVTSGNHRVCVNLPLGLGRACLPLPFDLPDGTAVQACLSIRTGPFGIPTGVCVTLFVGGEQIVRKCFP</sequence>
<evidence type="ECO:0000313" key="1">
    <source>
        <dbReference type="EMBL" id="MDT0353608.1"/>
    </source>
</evidence>